<dbReference type="CDD" id="cd03801">
    <property type="entry name" value="GT4_PimA-like"/>
    <property type="match status" value="1"/>
</dbReference>
<comment type="caution">
    <text evidence="3">The sequence shown here is derived from an EMBL/GenBank/DDBJ whole genome shotgun (WGS) entry which is preliminary data.</text>
</comment>
<evidence type="ECO:0000313" key="4">
    <source>
        <dbReference type="Proteomes" id="UP000623440"/>
    </source>
</evidence>
<evidence type="ECO:0000313" key="3">
    <source>
        <dbReference type="EMBL" id="MBD2533116.1"/>
    </source>
</evidence>
<dbReference type="PANTHER" id="PTHR45918:SF1">
    <property type="entry name" value="ALPHA-1,3_1,6-MANNOSYLTRANSFERASE ALG2"/>
    <property type="match status" value="1"/>
</dbReference>
<sequence>MRVLIVTTQVPFIRGGAEILAEGLQKAISAAGHEVEIVAIPFKWYPPERILDHMLACRLLDLSECCGQAVDKIIGLKFPAYLIPHPNKVMWLLHQHRTAYDLWHTNYCDLINFPNGPQVREAIINADNKVLKEYKSIYTIAGNVSRRLKRFNQINSIPLYHPPQNSELFYCEDINDYLFFPSRLTTIKRQELVIKALVETKNPVKVLFAGKPDTVSHGEHLKDLAKKLHIAKRVVFLGQISEEEKIRTYAKSIGVIYPPLDEDYGYVTLEAMLASKPVITCMDSGGSLEFVRHEETGLFAEPNSKSLAAAMDQLWENRSWAQALGKAGRDYYHSLNISWSTVVQKLV</sequence>
<name>A0ABR8DUJ4_9NOSO</name>
<dbReference type="Gene3D" id="3.40.50.2000">
    <property type="entry name" value="Glycogen Phosphorylase B"/>
    <property type="match status" value="2"/>
</dbReference>
<accession>A0ABR8DUJ4</accession>
<protein>
    <submittedName>
        <fullName evidence="3">Glycosyltransferase family 4 protein</fullName>
    </submittedName>
</protein>
<dbReference type="PANTHER" id="PTHR45918">
    <property type="entry name" value="ALPHA-1,3/1,6-MANNOSYLTRANSFERASE ALG2"/>
    <property type="match status" value="1"/>
</dbReference>
<organism evidence="3 4">
    <name type="scientific">Nostoc flagelliforme FACHB-838</name>
    <dbReference type="NCBI Taxonomy" id="2692904"/>
    <lineage>
        <taxon>Bacteria</taxon>
        <taxon>Bacillati</taxon>
        <taxon>Cyanobacteriota</taxon>
        <taxon>Cyanophyceae</taxon>
        <taxon>Nostocales</taxon>
        <taxon>Nostocaceae</taxon>
        <taxon>Nostoc</taxon>
    </lineage>
</organism>
<dbReference type="RefSeq" id="WP_190943706.1">
    <property type="nucleotide sequence ID" value="NZ_JACJSI010000082.1"/>
</dbReference>
<keyword evidence="4" id="KW-1185">Reference proteome</keyword>
<dbReference type="SUPFAM" id="SSF53756">
    <property type="entry name" value="UDP-Glycosyltransferase/glycogen phosphorylase"/>
    <property type="match status" value="1"/>
</dbReference>
<dbReference type="Pfam" id="PF00534">
    <property type="entry name" value="Glycos_transf_1"/>
    <property type="match status" value="1"/>
</dbReference>
<feature type="domain" description="Glycosyl transferase family 1" evidence="2">
    <location>
        <begin position="177"/>
        <end position="330"/>
    </location>
</feature>
<proteinExistence type="predicted"/>
<reference evidence="3 4" key="1">
    <citation type="journal article" date="2020" name="ISME J.">
        <title>Comparative genomics reveals insights into cyanobacterial evolution and habitat adaptation.</title>
        <authorList>
            <person name="Chen M.Y."/>
            <person name="Teng W.K."/>
            <person name="Zhao L."/>
            <person name="Hu C.X."/>
            <person name="Zhou Y.K."/>
            <person name="Han B.P."/>
            <person name="Song L.R."/>
            <person name="Shu W.S."/>
        </authorList>
    </citation>
    <scope>NUCLEOTIDE SEQUENCE [LARGE SCALE GENOMIC DNA]</scope>
    <source>
        <strain evidence="3 4">FACHB-838</strain>
    </source>
</reference>
<dbReference type="InterPro" id="IPR001296">
    <property type="entry name" value="Glyco_trans_1"/>
</dbReference>
<evidence type="ECO:0000256" key="1">
    <source>
        <dbReference type="ARBA" id="ARBA00022679"/>
    </source>
</evidence>
<keyword evidence="1" id="KW-0808">Transferase</keyword>
<dbReference type="EMBL" id="JACJSI010000082">
    <property type="protein sequence ID" value="MBD2533116.1"/>
    <property type="molecule type" value="Genomic_DNA"/>
</dbReference>
<dbReference type="Proteomes" id="UP000623440">
    <property type="component" value="Unassembled WGS sequence"/>
</dbReference>
<dbReference type="InterPro" id="IPR027054">
    <property type="entry name" value="ALG2"/>
</dbReference>
<gene>
    <name evidence="3" type="ORF">H6G97_27505</name>
</gene>
<evidence type="ECO:0000259" key="2">
    <source>
        <dbReference type="Pfam" id="PF00534"/>
    </source>
</evidence>